<dbReference type="InterPro" id="IPR006135">
    <property type="entry name" value="T3SS_substrate_exporter"/>
</dbReference>
<dbReference type="Gene3D" id="6.10.250.2080">
    <property type="match status" value="1"/>
</dbReference>
<dbReference type="InterPro" id="IPR029025">
    <property type="entry name" value="T3SS_substrate_exporter_C"/>
</dbReference>
<accession>A0A9X1IGF1</accession>
<evidence type="ECO:0000313" key="4">
    <source>
        <dbReference type="EMBL" id="MCB4823694.1"/>
    </source>
</evidence>
<dbReference type="Gene3D" id="3.40.1690.10">
    <property type="entry name" value="secretion proteins EscU"/>
    <property type="match status" value="1"/>
</dbReference>
<dbReference type="AlphaFoldDB" id="A0A9X1IGF1"/>
<dbReference type="Proteomes" id="UP001139311">
    <property type="component" value="Unassembled WGS sequence"/>
</dbReference>
<name>A0A9X1IGF1_9PROT</name>
<keyword evidence="3" id="KW-0472">Membrane</keyword>
<keyword evidence="3" id="KW-1133">Transmembrane helix</keyword>
<reference evidence="4" key="1">
    <citation type="submission" date="2021-10" db="EMBL/GenBank/DDBJ databases">
        <title>Roseicella aerolatum sp. nov., isolated from aerosols of e-waste dismantling site.</title>
        <authorList>
            <person name="Qin T."/>
        </authorList>
    </citation>
    <scope>NUCLEOTIDE SEQUENCE</scope>
    <source>
        <strain evidence="4">GB24</strain>
    </source>
</reference>
<feature type="region of interest" description="Disordered" evidence="2">
    <location>
        <begin position="1"/>
        <end position="27"/>
    </location>
</feature>
<organism evidence="4 5">
    <name type="scientific">Roseicella aerolata</name>
    <dbReference type="NCBI Taxonomy" id="2883479"/>
    <lineage>
        <taxon>Bacteria</taxon>
        <taxon>Pseudomonadati</taxon>
        <taxon>Pseudomonadota</taxon>
        <taxon>Alphaproteobacteria</taxon>
        <taxon>Acetobacterales</taxon>
        <taxon>Roseomonadaceae</taxon>
        <taxon>Roseicella</taxon>
    </lineage>
</organism>
<dbReference type="GO" id="GO:0009306">
    <property type="term" value="P:protein secretion"/>
    <property type="evidence" value="ECO:0007669"/>
    <property type="project" value="InterPro"/>
</dbReference>
<dbReference type="Pfam" id="PF01312">
    <property type="entry name" value="Bac_export_2"/>
    <property type="match status" value="1"/>
</dbReference>
<dbReference type="PANTHER" id="PTHR30531">
    <property type="entry name" value="FLAGELLAR BIOSYNTHETIC PROTEIN FLHB"/>
    <property type="match status" value="1"/>
</dbReference>
<evidence type="ECO:0000313" key="5">
    <source>
        <dbReference type="Proteomes" id="UP001139311"/>
    </source>
</evidence>
<feature type="transmembrane region" description="Helical" evidence="3">
    <location>
        <begin position="77"/>
        <end position="103"/>
    </location>
</feature>
<feature type="compositionally biased region" description="Basic and acidic residues" evidence="2">
    <location>
        <begin position="1"/>
        <end position="25"/>
    </location>
</feature>
<comment type="caution">
    <text evidence="4">The sequence shown here is derived from an EMBL/GenBank/DDBJ whole genome shotgun (WGS) entry which is preliminary data.</text>
</comment>
<comment type="similarity">
    <text evidence="1">Belongs to the type III secretion exporter family.</text>
</comment>
<feature type="transmembrane region" description="Helical" evidence="3">
    <location>
        <begin position="185"/>
        <end position="208"/>
    </location>
</feature>
<evidence type="ECO:0000256" key="2">
    <source>
        <dbReference type="SAM" id="MobiDB-lite"/>
    </source>
</evidence>
<dbReference type="GO" id="GO:0005886">
    <property type="term" value="C:plasma membrane"/>
    <property type="evidence" value="ECO:0007669"/>
    <property type="project" value="TreeGrafter"/>
</dbReference>
<feature type="transmembrane region" description="Helical" evidence="3">
    <location>
        <begin position="36"/>
        <end position="57"/>
    </location>
</feature>
<protein>
    <submittedName>
        <fullName evidence="4">EscU/YscU/HrcU family type III secretion system export apparatus switch protein</fullName>
    </submittedName>
</protein>
<evidence type="ECO:0000256" key="1">
    <source>
        <dbReference type="ARBA" id="ARBA00010690"/>
    </source>
</evidence>
<dbReference type="PRINTS" id="PR00950">
    <property type="entry name" value="TYPE3IMSPROT"/>
</dbReference>
<keyword evidence="3" id="KW-0812">Transmembrane</keyword>
<sequence>MAEGDPKEAEDRTEAPTQRRLERARQQGQVPLSREAVGFATLLAATLAGFLALPPLGLEWLRALRMLAEAPEPGGEAALALLRTSVLALLPVLAAVALAGILASLAQTGPLLRGEAVLPDLSRLNPLAGLRRLFGLDGLIELLRTLLKLGVVGASLWFALDLPALQAALHQPPGALPGLIGRGVLHLLVVALGAFAGIAVLDVLVVRWRHLHQLRMSREELKEEMREAEGDPQVKARLRRIRESRARRRMLAAVPNATVVITNPTHYAVALAYQQGQAAAPRLVAKGVDAMAARIRATAEEHGVPIVANPPLARALHRLEVDTEIPQEHWQAVAEIIAYVWRLQGRAAHG</sequence>
<keyword evidence="5" id="KW-1185">Reference proteome</keyword>
<proteinExistence type="inferred from homology"/>
<dbReference type="RefSeq" id="WP_226610724.1">
    <property type="nucleotide sequence ID" value="NZ_JAJAQI010000030.1"/>
</dbReference>
<dbReference type="PANTHER" id="PTHR30531:SF12">
    <property type="entry name" value="FLAGELLAR BIOSYNTHETIC PROTEIN FLHB"/>
    <property type="match status" value="1"/>
</dbReference>
<dbReference type="SUPFAM" id="SSF160544">
    <property type="entry name" value="EscU C-terminal domain-like"/>
    <property type="match status" value="1"/>
</dbReference>
<dbReference type="EMBL" id="JAJAQI010000030">
    <property type="protein sequence ID" value="MCB4823694.1"/>
    <property type="molecule type" value="Genomic_DNA"/>
</dbReference>
<evidence type="ECO:0000256" key="3">
    <source>
        <dbReference type="SAM" id="Phobius"/>
    </source>
</evidence>
<gene>
    <name evidence="4" type="ORF">LHA35_18350</name>
</gene>